<proteinExistence type="predicted"/>
<evidence type="ECO:0000313" key="1">
    <source>
        <dbReference type="EMBL" id="QID05789.1"/>
    </source>
</evidence>
<dbReference type="Gene3D" id="3.30.710.10">
    <property type="entry name" value="Potassium Channel Kv1.1, Chain A"/>
    <property type="match status" value="1"/>
</dbReference>
<dbReference type="InterPro" id="IPR011047">
    <property type="entry name" value="Quinoprotein_ADH-like_sf"/>
</dbReference>
<evidence type="ECO:0008006" key="2">
    <source>
        <dbReference type="Google" id="ProtNLM"/>
    </source>
</evidence>
<sequence>MDDSKFDLCLTLFDNNDKITLNVVRQTLCEKCPYFQKLLSGNFIESGQNKVEIFVPNVFIVEEIIKSFTETEGEVSSDWEYYFEKCFCLDFLMLSCSKYLDKIINLMIPENQYGTLGKVFDIILSDLLNSGDKLKIISLNYLIIKYLVKNLPKDFDTNLFSTNIKQNIDNFLFNNFLTVADNNIYIENYITNHNMFITKFAEGKYFFLPDTNNLILVNNTITFIDILTGKITFTVSDEWNYEPIKTHVYKEYIINMSSDYKYLVCGDNNIIKLFNIEEKKIEKIWNMYVNKDNDEDDNEEDHSEEEYNDDDYFIDKILFTSDNKNIIIKGFIDEIGNGVQKYDLLGNLIWSNSNFGDYWNYIDIICQEDKIIFLGVEPLYTWFDIIDINTGKILFTEHKYDEVDYICDVGKNCIAFNNENKIYIYDLEIKKEVKFLGEHNNMKNLFYNNKNNHLISYCGKYIKIWNIDVGLLDQIPMTKEIMMPLFNYKIN</sequence>
<dbReference type="EMBL" id="MN175499">
    <property type="protein sequence ID" value="QID05789.1"/>
    <property type="molecule type" value="Genomic_DNA"/>
</dbReference>
<organism evidence="1">
    <name type="scientific">Borely moumouvirus</name>
    <dbReference type="NCBI Taxonomy" id="2712067"/>
    <lineage>
        <taxon>Viruses</taxon>
        <taxon>Varidnaviria</taxon>
        <taxon>Bamfordvirae</taxon>
        <taxon>Nucleocytoviricota</taxon>
        <taxon>Megaviricetes</taxon>
        <taxon>Imitervirales</taxon>
        <taxon>Mimiviridae</taxon>
        <taxon>Megamimivirinae</taxon>
        <taxon>Moumouvirus</taxon>
    </lineage>
</organism>
<reference evidence="1" key="1">
    <citation type="submission" date="2019-07" db="EMBL/GenBank/DDBJ databases">
        <title>The discovery of a new lineage B mimivirus raises questions about particles surface fibrils.</title>
        <authorList>
            <person name="Silva L.K.S."/>
            <person name="Rodrigues R.A.L."/>
            <person name="Andrade A.C.S.P."/>
            <person name="Hikida H."/>
            <person name="Andreani J."/>
            <person name="Levasseur A."/>
            <person name="La Scola B."/>
            <person name="Abrahao J.S."/>
        </authorList>
    </citation>
    <scope>NUCLEOTIDE SEQUENCE</scope>
    <source>
        <strain evidence="1">B60</strain>
    </source>
</reference>
<name>A0A6G6AAC0_9VIRU</name>
<accession>A0A6G6AAC0</accession>
<protein>
    <recommendedName>
        <fullName evidence="2">BTB/POZ domain-containing protein</fullName>
    </recommendedName>
</protein>
<dbReference type="SUPFAM" id="SSF50998">
    <property type="entry name" value="Quinoprotein alcohol dehydrogenase-like"/>
    <property type="match status" value="1"/>
</dbReference>
<dbReference type="InterPro" id="IPR011333">
    <property type="entry name" value="SKP1/BTB/POZ_sf"/>
</dbReference>